<evidence type="ECO:0000313" key="2">
    <source>
        <dbReference type="Proteomes" id="UP000778951"/>
    </source>
</evidence>
<dbReference type="Proteomes" id="UP000778951">
    <property type="component" value="Unassembled WGS sequence"/>
</dbReference>
<keyword evidence="2" id="KW-1185">Reference proteome</keyword>
<sequence length="143" mass="16396">MRKFYLLWMWALVLPLSCRGVLGISDSPEGVANDFVRHLYQLNFDPLSHLAQGSALEQVALLEGHADAFSLTERQRYANSSVLVTEFSLNDQESEARAKYTLTFQDGQTLENQITLQLIDKRWQVVAFATPLIEPHIYIYFED</sequence>
<evidence type="ECO:0008006" key="3">
    <source>
        <dbReference type="Google" id="ProtNLM"/>
    </source>
</evidence>
<accession>A0A968GDM1</accession>
<name>A0A968GDM1_9SPIO</name>
<organism evidence="1 2">
    <name type="scientific">Entomospira culicis</name>
    <dbReference type="NCBI Taxonomy" id="2719989"/>
    <lineage>
        <taxon>Bacteria</taxon>
        <taxon>Pseudomonadati</taxon>
        <taxon>Spirochaetota</taxon>
        <taxon>Spirochaetia</taxon>
        <taxon>Spirochaetales</taxon>
        <taxon>Spirochaetaceae</taxon>
        <taxon>Entomospira</taxon>
    </lineage>
</organism>
<dbReference type="EMBL" id="JAATLM010000001">
    <property type="protein sequence ID" value="NIZ68634.1"/>
    <property type="molecule type" value="Genomic_DNA"/>
</dbReference>
<evidence type="ECO:0000313" key="1">
    <source>
        <dbReference type="EMBL" id="NIZ68634.1"/>
    </source>
</evidence>
<dbReference type="Gene3D" id="3.10.450.50">
    <property type="match status" value="1"/>
</dbReference>
<reference evidence="1" key="1">
    <citation type="submission" date="2020-03" db="EMBL/GenBank/DDBJ databases">
        <title>Spirochaetal bacteria isolated from arthropods constitute a novel genus Entomospira genus novum within the order Spirochaetales.</title>
        <authorList>
            <person name="Grana-Miraglia L."/>
            <person name="Sikutova S."/>
            <person name="Fingerle V."/>
            <person name="Sing A."/>
            <person name="Castillo-Ramirez S."/>
            <person name="Margos G."/>
            <person name="Rudolf I."/>
        </authorList>
    </citation>
    <scope>NUCLEOTIDE SEQUENCE</scope>
    <source>
        <strain evidence="1">BR149</strain>
    </source>
</reference>
<protein>
    <recommendedName>
        <fullName evidence="3">DUF4878 domain-containing protein</fullName>
    </recommendedName>
</protein>
<comment type="caution">
    <text evidence="1">The sequence shown here is derived from an EMBL/GenBank/DDBJ whole genome shotgun (WGS) entry which is preliminary data.</text>
</comment>
<dbReference type="AlphaFoldDB" id="A0A968GDM1"/>
<proteinExistence type="predicted"/>
<dbReference type="RefSeq" id="WP_167694706.1">
    <property type="nucleotide sequence ID" value="NZ_CP118181.1"/>
</dbReference>
<gene>
    <name evidence="1" type="ORF">HCT48_00150</name>
</gene>